<dbReference type="InterPro" id="IPR043148">
    <property type="entry name" value="TagF_C"/>
</dbReference>
<dbReference type="GO" id="GO:0019350">
    <property type="term" value="P:teichoic acid biosynthetic process"/>
    <property type="evidence" value="ECO:0007669"/>
    <property type="project" value="UniProtKB-KW"/>
</dbReference>
<evidence type="ECO:0000256" key="6">
    <source>
        <dbReference type="ARBA" id="ARBA00023136"/>
    </source>
</evidence>
<comment type="similarity">
    <text evidence="2">Belongs to the CDP-glycerol glycerophosphotransferase family.</text>
</comment>
<dbReference type="Gene3D" id="3.40.50.12580">
    <property type="match status" value="1"/>
</dbReference>
<proteinExistence type="inferred from homology"/>
<dbReference type="InterPro" id="IPR007554">
    <property type="entry name" value="Glycerophosphate_synth"/>
</dbReference>
<dbReference type="EMBL" id="JAAKDE010000003">
    <property type="protein sequence ID" value="MBA2132307.1"/>
    <property type="molecule type" value="Genomic_DNA"/>
</dbReference>
<accession>A0A8J6I0Z1</accession>
<feature type="coiled-coil region" evidence="7">
    <location>
        <begin position="419"/>
        <end position="446"/>
    </location>
</feature>
<evidence type="ECO:0000256" key="7">
    <source>
        <dbReference type="SAM" id="Coils"/>
    </source>
</evidence>
<evidence type="ECO:0000313" key="8">
    <source>
        <dbReference type="EMBL" id="MBA2132307.1"/>
    </source>
</evidence>
<keyword evidence="3" id="KW-1003">Cell membrane</keyword>
<keyword evidence="7" id="KW-0175">Coiled coil</keyword>
<dbReference type="InterPro" id="IPR043149">
    <property type="entry name" value="TagF_N"/>
</dbReference>
<dbReference type="GO" id="GO:0047355">
    <property type="term" value="F:CDP-glycerol glycerophosphotransferase activity"/>
    <property type="evidence" value="ECO:0007669"/>
    <property type="project" value="InterPro"/>
</dbReference>
<evidence type="ECO:0000256" key="3">
    <source>
        <dbReference type="ARBA" id="ARBA00022475"/>
    </source>
</evidence>
<evidence type="ECO:0000256" key="2">
    <source>
        <dbReference type="ARBA" id="ARBA00010488"/>
    </source>
</evidence>
<dbReference type="InterPro" id="IPR051612">
    <property type="entry name" value="Teichoic_Acid_Biosynth"/>
</dbReference>
<evidence type="ECO:0000256" key="5">
    <source>
        <dbReference type="ARBA" id="ARBA00022944"/>
    </source>
</evidence>
<keyword evidence="4" id="KW-0808">Transferase</keyword>
<comment type="subcellular location">
    <subcellularLocation>
        <location evidence="1">Cell membrane</location>
        <topology evidence="1">Peripheral membrane protein</topology>
    </subcellularLocation>
</comment>
<dbReference type="SUPFAM" id="SSF53756">
    <property type="entry name" value="UDP-Glycosyltransferase/glycogen phosphorylase"/>
    <property type="match status" value="1"/>
</dbReference>
<dbReference type="Proteomes" id="UP000657177">
    <property type="component" value="Unassembled WGS sequence"/>
</dbReference>
<sequence>MLNIIIFGTGSSAQKFVEMLDSTKVTILCFVDNDISKQYKKFKDRYINPPQKIQDFRYDYIVIASQYSNEIMEQLLDMGIKYNRIIPFDYGLHNKNNMEYYKKVHSLMLKDKQQHNHKLKIALINYNYSNYNGFALYKYMPDFIKGKYDVELVTSNDKEYLSKFDVICSSHYDGIYNGVHLNFEMWHGFPIKILGALQKTVTEKSIQYYRNRSQHTELVFSYSQLYTTFFNACFPSCADKYRITGMPRNDLLFEEGSLDKLESLCKRSLSGYNIVFYLPTWRKGKNQVIETSCEWTKLFGFKDEDTDRIKEILEKNKLFLVVKLHPFEFYQFKNLDIFQHEQVFLLSEDILMEYKIHLYELMGCCKVLITDYSSIFFDTLLIDTPLIFAPTDLDEYSENRGFLLEPYDYLTPGPTVFTLEELEKELKKYLNQEDEWKDKREQVKKLIFKYYDNKSSLRVWTEIDKYLSSYEMKWTN</sequence>
<reference evidence="8" key="1">
    <citation type="submission" date="2020-06" db="EMBL/GenBank/DDBJ databases">
        <title>Novel chitinolytic bacterium.</title>
        <authorList>
            <person name="Ungkulpasvich U."/>
            <person name="Kosugi A."/>
            <person name="Uke A."/>
        </authorList>
    </citation>
    <scope>NUCLEOTIDE SEQUENCE</scope>
    <source>
        <strain evidence="8">UUS1-1</strain>
    </source>
</reference>
<keyword evidence="6" id="KW-0472">Membrane</keyword>
<dbReference type="GO" id="GO:0005886">
    <property type="term" value="C:plasma membrane"/>
    <property type="evidence" value="ECO:0007669"/>
    <property type="project" value="UniProtKB-SubCell"/>
</dbReference>
<dbReference type="PANTHER" id="PTHR37316:SF3">
    <property type="entry name" value="TEICHOIC ACID GLYCEROL-PHOSPHATE TRANSFERASE"/>
    <property type="match status" value="1"/>
</dbReference>
<keyword evidence="5" id="KW-0777">Teichoic acid biosynthesis</keyword>
<gene>
    <name evidence="8" type="ORF">G5B42_01920</name>
</gene>
<comment type="caution">
    <text evidence="8">The sequence shown here is derived from an EMBL/GenBank/DDBJ whole genome shotgun (WGS) entry which is preliminary data.</text>
</comment>
<dbReference type="Gene3D" id="3.40.50.11820">
    <property type="match status" value="1"/>
</dbReference>
<protein>
    <submittedName>
        <fullName evidence="8">CDP-glycerol glycerophosphotransferase family protein</fullName>
    </submittedName>
</protein>
<dbReference type="PANTHER" id="PTHR37316">
    <property type="entry name" value="TEICHOIC ACID GLYCEROL-PHOSPHATE PRIMASE"/>
    <property type="match status" value="1"/>
</dbReference>
<evidence type="ECO:0000256" key="4">
    <source>
        <dbReference type="ARBA" id="ARBA00022679"/>
    </source>
</evidence>
<dbReference type="Gene3D" id="3.40.50.720">
    <property type="entry name" value="NAD(P)-binding Rossmann-like Domain"/>
    <property type="match status" value="1"/>
</dbReference>
<organism evidence="8 9">
    <name type="scientific">Capillibacterium thermochitinicola</name>
    <dbReference type="NCBI Taxonomy" id="2699427"/>
    <lineage>
        <taxon>Bacteria</taxon>
        <taxon>Bacillati</taxon>
        <taxon>Bacillota</taxon>
        <taxon>Capillibacterium</taxon>
    </lineage>
</organism>
<keyword evidence="9" id="KW-1185">Reference proteome</keyword>
<name>A0A8J6I0Z1_9FIRM</name>
<evidence type="ECO:0000256" key="1">
    <source>
        <dbReference type="ARBA" id="ARBA00004202"/>
    </source>
</evidence>
<dbReference type="AlphaFoldDB" id="A0A8J6I0Z1"/>
<evidence type="ECO:0000313" key="9">
    <source>
        <dbReference type="Proteomes" id="UP000657177"/>
    </source>
</evidence>
<dbReference type="Pfam" id="PF04464">
    <property type="entry name" value="Glyphos_transf"/>
    <property type="match status" value="1"/>
</dbReference>